<name>A0A4R3NH23_9GAMM</name>
<feature type="transmembrane region" description="Helical" evidence="1">
    <location>
        <begin position="63"/>
        <end position="88"/>
    </location>
</feature>
<keyword evidence="1" id="KW-1133">Transmembrane helix</keyword>
<evidence type="ECO:0000256" key="1">
    <source>
        <dbReference type="SAM" id="Phobius"/>
    </source>
</evidence>
<keyword evidence="1" id="KW-0472">Membrane</keyword>
<reference evidence="2 3" key="1">
    <citation type="submission" date="2019-03" db="EMBL/GenBank/DDBJ databases">
        <title>Genomic analyses of the natural microbiome of Caenorhabditis elegans.</title>
        <authorList>
            <person name="Samuel B."/>
        </authorList>
    </citation>
    <scope>NUCLEOTIDE SEQUENCE [LARGE SCALE GENOMIC DNA]</scope>
    <source>
        <strain evidence="2 3">JUb102</strain>
    </source>
</reference>
<evidence type="ECO:0000313" key="3">
    <source>
        <dbReference type="Proteomes" id="UP000295055"/>
    </source>
</evidence>
<evidence type="ECO:0000313" key="2">
    <source>
        <dbReference type="EMBL" id="TCT30291.1"/>
    </source>
</evidence>
<keyword evidence="1" id="KW-0812">Transmembrane</keyword>
<dbReference type="Proteomes" id="UP000295055">
    <property type="component" value="Unassembled WGS sequence"/>
</dbReference>
<comment type="caution">
    <text evidence="2">The sequence shown here is derived from an EMBL/GenBank/DDBJ whole genome shotgun (WGS) entry which is preliminary data.</text>
</comment>
<proteinExistence type="predicted"/>
<dbReference type="AlphaFoldDB" id="A0A4R3NH23"/>
<feature type="transmembrane region" description="Helical" evidence="1">
    <location>
        <begin position="100"/>
        <end position="125"/>
    </location>
</feature>
<gene>
    <name evidence="2" type="ORF">EC835_10943</name>
</gene>
<protein>
    <submittedName>
        <fullName evidence="2">Uncharacterized protein DUF1449</fullName>
    </submittedName>
</protein>
<dbReference type="EMBL" id="SMAS01000009">
    <property type="protein sequence ID" value="TCT30291.1"/>
    <property type="molecule type" value="Genomic_DNA"/>
</dbReference>
<feature type="transmembrane region" description="Helical" evidence="1">
    <location>
        <begin position="14"/>
        <end position="35"/>
    </location>
</feature>
<dbReference type="RefSeq" id="WP_132496992.1">
    <property type="nucleotide sequence ID" value="NZ_SMAS01000009.1"/>
</dbReference>
<organism evidence="2 3">
    <name type="scientific">Providencia alcalifaciens</name>
    <dbReference type="NCBI Taxonomy" id="126385"/>
    <lineage>
        <taxon>Bacteria</taxon>
        <taxon>Pseudomonadati</taxon>
        <taxon>Pseudomonadota</taxon>
        <taxon>Gammaproteobacteria</taxon>
        <taxon>Enterobacterales</taxon>
        <taxon>Morganellaceae</taxon>
        <taxon>Providencia</taxon>
    </lineage>
</organism>
<dbReference type="OrthoDB" id="8912654at2"/>
<sequence length="212" mass="23451">MNLFLENCLAFPTIIFSGLLIIVLFYWLCAAFGLLDIDLFNIDTELDADGLDLTGFAGWLTKLGLAGIPVTIILTLFTLFGWLISYFAAHLFLRFIDTTLLRYAVGVTSLVITAFISLHLTAICLKPIRSRLVNINKPKTVHQLMGKLATVRSGTVTEQNGEATLEDGGAGLILQVRAPSSENIKRGDRVVIISYDPQSHSYQVVTENEFRQ</sequence>
<accession>A0A4R3NH23</accession>